<evidence type="ECO:0000313" key="2">
    <source>
        <dbReference type="EMBL" id="GBF80171.1"/>
    </source>
</evidence>
<name>A0A401IG31_APHSA</name>
<dbReference type="Pfam" id="PF10047">
    <property type="entry name" value="DUF2281"/>
    <property type="match status" value="1"/>
</dbReference>
<proteinExistence type="predicted"/>
<keyword evidence="3" id="KW-1185">Reference proteome</keyword>
<dbReference type="RefSeq" id="WP_124975001.1">
    <property type="nucleotide sequence ID" value="NZ_BDQK01000006.1"/>
</dbReference>
<feature type="domain" description="DUF2281" evidence="1">
    <location>
        <begin position="10"/>
        <end position="60"/>
    </location>
</feature>
<accession>A0A401IG31</accession>
<dbReference type="InterPro" id="IPR018739">
    <property type="entry name" value="DUF2281"/>
</dbReference>
<evidence type="ECO:0000259" key="1">
    <source>
        <dbReference type="Pfam" id="PF10047"/>
    </source>
</evidence>
<comment type="caution">
    <text evidence="2">The sequence shown here is derived from an EMBL/GenBank/DDBJ whole genome shotgun (WGS) entry which is preliminary data.</text>
</comment>
<evidence type="ECO:0000313" key="3">
    <source>
        <dbReference type="Proteomes" id="UP000287247"/>
    </source>
</evidence>
<dbReference type="EMBL" id="BDQK01000006">
    <property type="protein sequence ID" value="GBF80171.1"/>
    <property type="molecule type" value="Genomic_DNA"/>
</dbReference>
<sequence>MNNQQIIETINKNLQQLPEDKLNEIANFVEQLLIKSVSSTEKKQFIRSLRGKYANSLTPTDVFIEEKQSEIDWEKRNL</sequence>
<organism evidence="2 3">
    <name type="scientific">Aphanothece sacrum FPU1</name>
    <dbReference type="NCBI Taxonomy" id="1920663"/>
    <lineage>
        <taxon>Bacteria</taxon>
        <taxon>Bacillati</taxon>
        <taxon>Cyanobacteriota</taxon>
        <taxon>Cyanophyceae</taxon>
        <taxon>Oscillatoriophycideae</taxon>
        <taxon>Chroococcales</taxon>
        <taxon>Aphanothecaceae</taxon>
        <taxon>Aphanothece</taxon>
    </lineage>
</organism>
<gene>
    <name evidence="2" type="ORF">AsFPU1_1572</name>
</gene>
<dbReference type="Proteomes" id="UP000287247">
    <property type="component" value="Unassembled WGS sequence"/>
</dbReference>
<protein>
    <recommendedName>
        <fullName evidence="1">DUF2281 domain-containing protein</fullName>
    </recommendedName>
</protein>
<dbReference type="OrthoDB" id="15200at2"/>
<dbReference type="AlphaFoldDB" id="A0A401IG31"/>
<reference evidence="3" key="1">
    <citation type="submission" date="2017-05" db="EMBL/GenBank/DDBJ databases">
        <title>Physiological properties and genetic analysis related to exopolysaccharide production of fresh-water unicellular cyanobacterium Aphanothece sacrum, Suizenji Nori, that has been cultured as a food source in Japan.</title>
        <authorList>
            <person name="Kanesaki Y."/>
            <person name="Yoshikawa S."/>
            <person name="Ohki K."/>
        </authorList>
    </citation>
    <scope>NUCLEOTIDE SEQUENCE [LARGE SCALE GENOMIC DNA]</scope>
    <source>
        <strain evidence="3">FPU1</strain>
    </source>
</reference>